<dbReference type="Proteomes" id="UP000092952">
    <property type="component" value="Chromosome"/>
</dbReference>
<evidence type="ECO:0000313" key="1">
    <source>
        <dbReference type="EMBL" id="ANX03903.1"/>
    </source>
</evidence>
<accession>A0A1B1YTC2</accession>
<dbReference type="InParanoid" id="A0A1B1YTC2"/>
<dbReference type="KEGG" id="gbi:PG2T_06635"/>
<dbReference type="OrthoDB" id="8561213at2"/>
<dbReference type="STRING" id="1810504.PG2T_06635"/>
<sequence>MGWYFSRQTRDQLIRELIQPQESERARSEVIAHALRGNVLWSVVRVTARQAGVLDVTEGESTTFIRCDLLQGSGGEWGHKPLDESMHPYYYSCPLRYLDMAPVRSGEWREGVRIHHEQRRTRRASAMPSTV</sequence>
<reference evidence="2" key="1">
    <citation type="submission" date="2016-03" db="EMBL/GenBank/DDBJ databases">
        <title>Complete genome sequence of Solimmundus cernigliae, representing a novel lineage of polycyclic aromatic hydrocarbon degraders within the Gammaproteobacteria.</title>
        <authorList>
            <person name="Singleton D.R."/>
            <person name="Dickey A.N."/>
            <person name="Scholl E.H."/>
            <person name="Wright F.A."/>
            <person name="Aitken M.D."/>
        </authorList>
    </citation>
    <scope>NUCLEOTIDE SEQUENCE [LARGE SCALE GENOMIC DNA]</scope>
    <source>
        <strain evidence="2">TR3.2</strain>
    </source>
</reference>
<keyword evidence="2" id="KW-1185">Reference proteome</keyword>
<organism evidence="1 2">
    <name type="scientific">Immundisolibacter cernigliae</name>
    <dbReference type="NCBI Taxonomy" id="1810504"/>
    <lineage>
        <taxon>Bacteria</taxon>
        <taxon>Pseudomonadati</taxon>
        <taxon>Pseudomonadota</taxon>
        <taxon>Gammaproteobacteria</taxon>
        <taxon>Immundisolibacterales</taxon>
        <taxon>Immundisolibacteraceae</taxon>
        <taxon>Immundisolibacter</taxon>
    </lineage>
</organism>
<name>A0A1B1YTC2_9GAMM</name>
<dbReference type="EMBL" id="CP014671">
    <property type="protein sequence ID" value="ANX03903.1"/>
    <property type="molecule type" value="Genomic_DNA"/>
</dbReference>
<evidence type="ECO:0000313" key="2">
    <source>
        <dbReference type="Proteomes" id="UP000092952"/>
    </source>
</evidence>
<dbReference type="AlphaFoldDB" id="A0A1B1YTC2"/>
<dbReference type="RefSeq" id="WP_068803648.1">
    <property type="nucleotide sequence ID" value="NZ_CP014671.1"/>
</dbReference>
<proteinExistence type="predicted"/>
<protein>
    <submittedName>
        <fullName evidence="1">Uncharacterized protein</fullName>
    </submittedName>
</protein>
<gene>
    <name evidence="1" type="ORF">PG2T_06635</name>
</gene>